<dbReference type="CDD" id="cd03053">
    <property type="entry name" value="GST_N_Phi"/>
    <property type="match status" value="1"/>
</dbReference>
<accession>A0A0E0JIY9</accession>
<dbReference type="FunFam" id="3.40.30.10:FF:000016">
    <property type="entry name" value="Glutathione S-transferase F2"/>
    <property type="match status" value="1"/>
</dbReference>
<dbReference type="PROSITE" id="PS50404">
    <property type="entry name" value="GST_NTER"/>
    <property type="match status" value="1"/>
</dbReference>
<dbReference type="GO" id="GO:0004364">
    <property type="term" value="F:glutathione transferase activity"/>
    <property type="evidence" value="ECO:0007669"/>
    <property type="project" value="UniProtKB-EC"/>
</dbReference>
<evidence type="ECO:0000259" key="6">
    <source>
        <dbReference type="PROSITE" id="PS50404"/>
    </source>
</evidence>
<evidence type="ECO:0000256" key="3">
    <source>
        <dbReference type="ARBA" id="ARBA00012452"/>
    </source>
</evidence>
<keyword evidence="9" id="KW-1185">Reference proteome</keyword>
<dbReference type="InterPro" id="IPR010987">
    <property type="entry name" value="Glutathione-S-Trfase_C-like"/>
</dbReference>
<dbReference type="SUPFAM" id="SSF52833">
    <property type="entry name" value="Thioredoxin-like"/>
    <property type="match status" value="1"/>
</dbReference>
<dbReference type="GO" id="GO:0009635">
    <property type="term" value="P:response to herbicide"/>
    <property type="evidence" value="ECO:0007669"/>
    <property type="project" value="UniProtKB-ARBA"/>
</dbReference>
<dbReference type="InterPro" id="IPR036282">
    <property type="entry name" value="Glutathione-S-Trfase_C_sf"/>
</dbReference>
<name>A0A0E0JIY9_ORYPU</name>
<dbReference type="AlphaFoldDB" id="A0A0E0JIY9"/>
<dbReference type="InterPro" id="IPR034347">
    <property type="entry name" value="GST_Phi_C"/>
</dbReference>
<evidence type="ECO:0000256" key="2">
    <source>
        <dbReference type="ARBA" id="ARBA00010128"/>
    </source>
</evidence>
<dbReference type="SFLD" id="SFLDG01154">
    <property type="entry name" value="Main.5:_Phi-like"/>
    <property type="match status" value="1"/>
</dbReference>
<evidence type="ECO:0000256" key="1">
    <source>
        <dbReference type="ARBA" id="ARBA00003701"/>
    </source>
</evidence>
<dbReference type="Gramene" id="OPUNC01G16560.1">
    <property type="protein sequence ID" value="OPUNC01G16560.1"/>
    <property type="gene ID" value="OPUNC01G16560"/>
</dbReference>
<feature type="domain" description="GST N-terminal" evidence="6">
    <location>
        <begin position="2"/>
        <end position="83"/>
    </location>
</feature>
<dbReference type="PANTHER" id="PTHR43900">
    <property type="entry name" value="GLUTATHIONE S-TRANSFERASE RHO"/>
    <property type="match status" value="1"/>
</dbReference>
<dbReference type="SFLD" id="SFLDG00358">
    <property type="entry name" value="Main_(cytGST)"/>
    <property type="match status" value="1"/>
</dbReference>
<dbReference type="CDD" id="cd03187">
    <property type="entry name" value="GST_C_Phi"/>
    <property type="match status" value="1"/>
</dbReference>
<dbReference type="eggNOG" id="KOG0867">
    <property type="taxonomic scope" value="Eukaryota"/>
</dbReference>
<dbReference type="HOGENOM" id="CLU_011226_5_1_1"/>
<sequence length="219" mass="24991">MAPVKVFGPAQSTNVARVLLCLEEVGAEYEVVNIDFVAMEHKSPEHLKRNPFGQIPAFQDGDLYLFESRAIGKYILRKYKTREADLLREGNLREAAMVDVWTEVETHQYNPAISPIVYECIINPAMRGIPTNQKVVDESMEKLKKVLEVYETRLSQSAYLAGDFVSFADLNHFPYTFYFMATPYASLFDSYPHVKAWWERLMARPSVKKLAAGMAPQKA</sequence>
<dbReference type="GO" id="GO:0006749">
    <property type="term" value="P:glutathione metabolic process"/>
    <property type="evidence" value="ECO:0007669"/>
    <property type="project" value="TreeGrafter"/>
</dbReference>
<dbReference type="SUPFAM" id="SSF47616">
    <property type="entry name" value="GST C-terminal domain-like"/>
    <property type="match status" value="1"/>
</dbReference>
<comment type="similarity">
    <text evidence="2">Belongs to the GST superfamily. Phi family.</text>
</comment>
<dbReference type="PANTHER" id="PTHR43900:SF49">
    <property type="entry name" value="GLUTATHIONE S-TRANSFERASE GSTF1-RELATED"/>
    <property type="match status" value="1"/>
</dbReference>
<dbReference type="FunFam" id="1.20.1050.10:FF:000004">
    <property type="entry name" value="Glutathione S-transferase F2"/>
    <property type="match status" value="1"/>
</dbReference>
<protein>
    <recommendedName>
        <fullName evidence="3">glutathione transferase</fullName>
        <ecNumber evidence="3">2.5.1.18</ecNumber>
    </recommendedName>
</protein>
<keyword evidence="4" id="KW-0808">Transferase</keyword>
<dbReference type="Proteomes" id="UP000026962">
    <property type="component" value="Chromosome 1"/>
</dbReference>
<evidence type="ECO:0000256" key="4">
    <source>
        <dbReference type="ARBA" id="ARBA00022679"/>
    </source>
</evidence>
<evidence type="ECO:0000313" key="8">
    <source>
        <dbReference type="EnsemblPlants" id="OPUNC01G16560.1"/>
    </source>
</evidence>
<dbReference type="OMA" id="ITVFHAP"/>
<dbReference type="InterPro" id="IPR036249">
    <property type="entry name" value="Thioredoxin-like_sf"/>
</dbReference>
<comment type="function">
    <text evidence="1">Conjugation of reduced glutathione to a wide number of exogenous and endogenous hydrophobic electrophiles.</text>
</comment>
<dbReference type="Pfam" id="PF00043">
    <property type="entry name" value="GST_C"/>
    <property type="match status" value="1"/>
</dbReference>
<dbReference type="Pfam" id="PF02798">
    <property type="entry name" value="GST_N"/>
    <property type="match status" value="1"/>
</dbReference>
<dbReference type="GO" id="GO:0043295">
    <property type="term" value="F:glutathione binding"/>
    <property type="evidence" value="ECO:0007669"/>
    <property type="project" value="TreeGrafter"/>
</dbReference>
<organism evidence="8">
    <name type="scientific">Oryza punctata</name>
    <name type="common">Red rice</name>
    <dbReference type="NCBI Taxonomy" id="4537"/>
    <lineage>
        <taxon>Eukaryota</taxon>
        <taxon>Viridiplantae</taxon>
        <taxon>Streptophyta</taxon>
        <taxon>Embryophyta</taxon>
        <taxon>Tracheophyta</taxon>
        <taxon>Spermatophyta</taxon>
        <taxon>Magnoliopsida</taxon>
        <taxon>Liliopsida</taxon>
        <taxon>Poales</taxon>
        <taxon>Poaceae</taxon>
        <taxon>BOP clade</taxon>
        <taxon>Oryzoideae</taxon>
        <taxon>Oryzeae</taxon>
        <taxon>Oryzinae</taxon>
        <taxon>Oryza</taxon>
    </lineage>
</organism>
<evidence type="ECO:0000313" key="9">
    <source>
        <dbReference type="Proteomes" id="UP000026962"/>
    </source>
</evidence>
<proteinExistence type="inferred from homology"/>
<dbReference type="Gene3D" id="1.20.1050.10">
    <property type="match status" value="1"/>
</dbReference>
<dbReference type="STRING" id="4537.A0A0E0JIY9"/>
<dbReference type="EnsemblPlants" id="OPUNC01G16560.1">
    <property type="protein sequence ID" value="OPUNC01G16560.1"/>
    <property type="gene ID" value="OPUNC01G16560"/>
</dbReference>
<evidence type="ECO:0000256" key="5">
    <source>
        <dbReference type="ARBA" id="ARBA00047960"/>
    </source>
</evidence>
<dbReference type="EC" id="2.5.1.18" evidence="3"/>
<reference evidence="8" key="2">
    <citation type="submission" date="2018-05" db="EMBL/GenBank/DDBJ databases">
        <title>OpunRS2 (Oryza punctata Reference Sequence Version 2).</title>
        <authorList>
            <person name="Zhang J."/>
            <person name="Kudrna D."/>
            <person name="Lee S."/>
            <person name="Talag J."/>
            <person name="Welchert J."/>
            <person name="Wing R.A."/>
        </authorList>
    </citation>
    <scope>NUCLEOTIDE SEQUENCE [LARGE SCALE GENOMIC DNA]</scope>
</reference>
<feature type="domain" description="GST C-terminal" evidence="7">
    <location>
        <begin position="91"/>
        <end position="219"/>
    </location>
</feature>
<dbReference type="PROSITE" id="PS50405">
    <property type="entry name" value="GST_CTER"/>
    <property type="match status" value="1"/>
</dbReference>
<dbReference type="InterPro" id="IPR040079">
    <property type="entry name" value="Glutathione_S-Trfase"/>
</dbReference>
<dbReference type="InterPro" id="IPR004045">
    <property type="entry name" value="Glutathione_S-Trfase_N"/>
</dbReference>
<reference evidence="8" key="1">
    <citation type="submission" date="2015-04" db="UniProtKB">
        <authorList>
            <consortium name="EnsemblPlants"/>
        </authorList>
    </citation>
    <scope>IDENTIFICATION</scope>
</reference>
<dbReference type="SFLD" id="SFLDS00019">
    <property type="entry name" value="Glutathione_Transferase_(cytos"/>
    <property type="match status" value="1"/>
</dbReference>
<dbReference type="GO" id="GO:0005737">
    <property type="term" value="C:cytoplasm"/>
    <property type="evidence" value="ECO:0007669"/>
    <property type="project" value="TreeGrafter"/>
</dbReference>
<dbReference type="Gene3D" id="3.40.30.10">
    <property type="entry name" value="Glutaredoxin"/>
    <property type="match status" value="1"/>
</dbReference>
<evidence type="ECO:0000259" key="7">
    <source>
        <dbReference type="PROSITE" id="PS50405"/>
    </source>
</evidence>
<dbReference type="InterPro" id="IPR004046">
    <property type="entry name" value="GST_C"/>
</dbReference>
<comment type="catalytic activity">
    <reaction evidence="5">
        <text>RX + glutathione = an S-substituted glutathione + a halide anion + H(+)</text>
        <dbReference type="Rhea" id="RHEA:16437"/>
        <dbReference type="ChEBI" id="CHEBI:15378"/>
        <dbReference type="ChEBI" id="CHEBI:16042"/>
        <dbReference type="ChEBI" id="CHEBI:17792"/>
        <dbReference type="ChEBI" id="CHEBI:57925"/>
        <dbReference type="ChEBI" id="CHEBI:90779"/>
        <dbReference type="EC" id="2.5.1.18"/>
    </reaction>
</comment>